<evidence type="ECO:0000313" key="2">
    <source>
        <dbReference type="EMBL" id="KAJ1104490.1"/>
    </source>
</evidence>
<evidence type="ECO:0000256" key="1">
    <source>
        <dbReference type="SAM" id="MobiDB-lite"/>
    </source>
</evidence>
<evidence type="ECO:0000313" key="3">
    <source>
        <dbReference type="Proteomes" id="UP001066276"/>
    </source>
</evidence>
<sequence length="188" mass="19659">MLAHLRNTCGQWPVVYQDIAGAPKWWYNVDCASSKGEIGGVTYPTGHPHAGCCQGGPSAAYCCRPEYPCGAYACAHGRPHWEQGHTRLPSFGRGAPSGGAPAGPAMPPQHCRVPPPKPGARAISPSLAGSSPRAHRGPPLTRGLGFGGDERPQVSSPSGQLHAGRNAHRARPGGRAVPPTFRQLGRTI</sequence>
<dbReference type="Proteomes" id="UP001066276">
    <property type="component" value="Chromosome 9"/>
</dbReference>
<keyword evidence="3" id="KW-1185">Reference proteome</keyword>
<organism evidence="2 3">
    <name type="scientific">Pleurodeles waltl</name>
    <name type="common">Iberian ribbed newt</name>
    <dbReference type="NCBI Taxonomy" id="8319"/>
    <lineage>
        <taxon>Eukaryota</taxon>
        <taxon>Metazoa</taxon>
        <taxon>Chordata</taxon>
        <taxon>Craniata</taxon>
        <taxon>Vertebrata</taxon>
        <taxon>Euteleostomi</taxon>
        <taxon>Amphibia</taxon>
        <taxon>Batrachia</taxon>
        <taxon>Caudata</taxon>
        <taxon>Salamandroidea</taxon>
        <taxon>Salamandridae</taxon>
        <taxon>Pleurodelinae</taxon>
        <taxon>Pleurodeles</taxon>
    </lineage>
</organism>
<protein>
    <submittedName>
        <fullName evidence="2">Uncharacterized protein</fullName>
    </submittedName>
</protein>
<dbReference type="EMBL" id="JANPWB010000013">
    <property type="protein sequence ID" value="KAJ1104490.1"/>
    <property type="molecule type" value="Genomic_DNA"/>
</dbReference>
<accession>A0AAV7ML39</accession>
<reference evidence="2" key="1">
    <citation type="journal article" date="2022" name="bioRxiv">
        <title>Sequencing and chromosome-scale assembly of the giantPleurodeles waltlgenome.</title>
        <authorList>
            <person name="Brown T."/>
            <person name="Elewa A."/>
            <person name="Iarovenko S."/>
            <person name="Subramanian E."/>
            <person name="Araus A.J."/>
            <person name="Petzold A."/>
            <person name="Susuki M."/>
            <person name="Suzuki K.-i.T."/>
            <person name="Hayashi T."/>
            <person name="Toyoda A."/>
            <person name="Oliveira C."/>
            <person name="Osipova E."/>
            <person name="Leigh N.D."/>
            <person name="Simon A."/>
            <person name="Yun M.H."/>
        </authorList>
    </citation>
    <scope>NUCLEOTIDE SEQUENCE</scope>
    <source>
        <strain evidence="2">20211129_DDA</strain>
        <tissue evidence="2">Liver</tissue>
    </source>
</reference>
<name>A0AAV7ML39_PLEWA</name>
<feature type="region of interest" description="Disordered" evidence="1">
    <location>
        <begin position="116"/>
        <end position="188"/>
    </location>
</feature>
<gene>
    <name evidence="2" type="ORF">NDU88_001901</name>
</gene>
<proteinExistence type="predicted"/>
<comment type="caution">
    <text evidence="2">The sequence shown here is derived from an EMBL/GenBank/DDBJ whole genome shotgun (WGS) entry which is preliminary data.</text>
</comment>
<dbReference type="AlphaFoldDB" id="A0AAV7ML39"/>